<dbReference type="Proteomes" id="UP001597521">
    <property type="component" value="Unassembled WGS sequence"/>
</dbReference>
<reference evidence="3" key="1">
    <citation type="journal article" date="2019" name="Int. J. Syst. Evol. Microbiol.">
        <title>The Global Catalogue of Microorganisms (GCM) 10K type strain sequencing project: providing services to taxonomists for standard genome sequencing and annotation.</title>
        <authorList>
            <consortium name="The Broad Institute Genomics Platform"/>
            <consortium name="The Broad Institute Genome Sequencing Center for Infectious Disease"/>
            <person name="Wu L."/>
            <person name="Ma J."/>
        </authorList>
    </citation>
    <scope>NUCLEOTIDE SEQUENCE [LARGE SCALE GENOMIC DNA]</scope>
    <source>
        <strain evidence="3">CCM 7427</strain>
    </source>
</reference>
<dbReference type="RefSeq" id="WP_386830662.1">
    <property type="nucleotide sequence ID" value="NZ_JBHUNP010000001.1"/>
</dbReference>
<evidence type="ECO:0000313" key="2">
    <source>
        <dbReference type="EMBL" id="MFD2646219.1"/>
    </source>
</evidence>
<accession>A0ABW5QFF7</accession>
<name>A0ABW5QFF7_9HYPH</name>
<evidence type="ECO:0000313" key="3">
    <source>
        <dbReference type="Proteomes" id="UP001597521"/>
    </source>
</evidence>
<evidence type="ECO:0000256" key="1">
    <source>
        <dbReference type="SAM" id="MobiDB-lite"/>
    </source>
</evidence>
<proteinExistence type="predicted"/>
<protein>
    <recommendedName>
        <fullName evidence="4">DUF2188 domain-containing protein</fullName>
    </recommendedName>
</protein>
<feature type="region of interest" description="Disordered" evidence="1">
    <location>
        <begin position="1"/>
        <end position="20"/>
    </location>
</feature>
<gene>
    <name evidence="2" type="ORF">ACFSX5_00250</name>
</gene>
<keyword evidence="3" id="KW-1185">Reference proteome</keyword>
<comment type="caution">
    <text evidence="2">The sequence shown here is derived from an EMBL/GenBank/DDBJ whole genome shotgun (WGS) entry which is preliminary data.</text>
</comment>
<evidence type="ECO:0008006" key="4">
    <source>
        <dbReference type="Google" id="ProtNLM"/>
    </source>
</evidence>
<sequence length="68" mass="7323">MTDDTNLTPGGEMNDDPAATIRRTDGGYLVEWSKGAASGTLGPYHDEDTAQKVMDAKRQELVVNDKPA</sequence>
<organism evidence="2 3">
    <name type="scientific">Devosia albogilva</name>
    <dbReference type="NCBI Taxonomy" id="429726"/>
    <lineage>
        <taxon>Bacteria</taxon>
        <taxon>Pseudomonadati</taxon>
        <taxon>Pseudomonadota</taxon>
        <taxon>Alphaproteobacteria</taxon>
        <taxon>Hyphomicrobiales</taxon>
        <taxon>Devosiaceae</taxon>
        <taxon>Devosia</taxon>
    </lineage>
</organism>
<dbReference type="EMBL" id="JBHUNP010000001">
    <property type="protein sequence ID" value="MFD2646219.1"/>
    <property type="molecule type" value="Genomic_DNA"/>
</dbReference>